<evidence type="ECO:0000256" key="1">
    <source>
        <dbReference type="ARBA" id="ARBA00000085"/>
    </source>
</evidence>
<dbReference type="InterPro" id="IPR036890">
    <property type="entry name" value="HATPase_C_sf"/>
</dbReference>
<dbReference type="Pfam" id="PF02518">
    <property type="entry name" value="HATPase_c"/>
    <property type="match status" value="1"/>
</dbReference>
<proteinExistence type="predicted"/>
<evidence type="ECO:0000256" key="2">
    <source>
        <dbReference type="ARBA" id="ARBA00004429"/>
    </source>
</evidence>
<feature type="transmembrane region" description="Helical" evidence="16">
    <location>
        <begin position="23"/>
        <end position="44"/>
    </location>
</feature>
<dbReference type="CDD" id="cd06225">
    <property type="entry name" value="HAMP"/>
    <property type="match status" value="1"/>
</dbReference>
<dbReference type="Pfam" id="PF00672">
    <property type="entry name" value="HAMP"/>
    <property type="match status" value="1"/>
</dbReference>
<dbReference type="SMART" id="SM00304">
    <property type="entry name" value="HAMP"/>
    <property type="match status" value="1"/>
</dbReference>
<keyword evidence="6 14" id="KW-0808">Transferase</keyword>
<evidence type="ECO:0000256" key="15">
    <source>
        <dbReference type="SAM" id="Coils"/>
    </source>
</evidence>
<dbReference type="EMBL" id="WSSB01000009">
    <property type="protein sequence ID" value="MXR37550.1"/>
    <property type="molecule type" value="Genomic_DNA"/>
</dbReference>
<protein>
    <recommendedName>
        <fullName evidence="14">Sensor protein</fullName>
        <ecNumber evidence="14">2.7.13.3</ecNumber>
    </recommendedName>
</protein>
<feature type="domain" description="HAMP" evidence="17">
    <location>
        <begin position="201"/>
        <end position="253"/>
    </location>
</feature>
<dbReference type="Gene3D" id="1.20.120.960">
    <property type="entry name" value="Histidine kinase NarX, sensor domain"/>
    <property type="match status" value="1"/>
</dbReference>
<evidence type="ECO:0000256" key="5">
    <source>
        <dbReference type="ARBA" id="ARBA00022553"/>
    </source>
</evidence>
<dbReference type="GO" id="GO:0005886">
    <property type="term" value="C:plasma membrane"/>
    <property type="evidence" value="ECO:0007669"/>
    <property type="project" value="UniProtKB-SubCell"/>
</dbReference>
<dbReference type="Gene3D" id="1.20.5.1930">
    <property type="match status" value="1"/>
</dbReference>
<dbReference type="InterPro" id="IPR003660">
    <property type="entry name" value="HAMP_dom"/>
</dbReference>
<evidence type="ECO:0000256" key="16">
    <source>
        <dbReference type="SAM" id="Phobius"/>
    </source>
</evidence>
<keyword evidence="7 16" id="KW-0812">Transmembrane</keyword>
<dbReference type="InterPro" id="IPR003594">
    <property type="entry name" value="HATPase_dom"/>
</dbReference>
<keyword evidence="11 16" id="KW-1133">Transmembrane helix</keyword>
<evidence type="ECO:0000259" key="17">
    <source>
        <dbReference type="PROSITE" id="PS50885"/>
    </source>
</evidence>
<dbReference type="InterPro" id="IPR042295">
    <property type="entry name" value="NarX-like_N_sf"/>
</dbReference>
<dbReference type="InterPro" id="IPR050482">
    <property type="entry name" value="Sensor_HK_TwoCompSys"/>
</dbReference>
<dbReference type="InterPro" id="IPR016380">
    <property type="entry name" value="Sig_transdc_His_kin_NarX/NarQ"/>
</dbReference>
<dbReference type="InterPro" id="IPR029095">
    <property type="entry name" value="NarX-like_N"/>
</dbReference>
<keyword evidence="10 14" id="KW-0067">ATP-binding</keyword>
<dbReference type="PANTHER" id="PTHR24421:SF10">
    <property type="entry name" value="NITRATE_NITRITE SENSOR PROTEIN NARQ"/>
    <property type="match status" value="1"/>
</dbReference>
<dbReference type="SUPFAM" id="SSF55874">
    <property type="entry name" value="ATPase domain of HSP90 chaperone/DNA topoisomerase II/histidine kinase"/>
    <property type="match status" value="1"/>
</dbReference>
<evidence type="ECO:0000256" key="6">
    <source>
        <dbReference type="ARBA" id="ARBA00022679"/>
    </source>
</evidence>
<evidence type="ECO:0000256" key="3">
    <source>
        <dbReference type="ARBA" id="ARBA00022475"/>
    </source>
</evidence>
<evidence type="ECO:0000256" key="14">
    <source>
        <dbReference type="PIRNR" id="PIRNR003167"/>
    </source>
</evidence>
<dbReference type="Pfam" id="PF13185">
    <property type="entry name" value="GAF_2"/>
    <property type="match status" value="1"/>
</dbReference>
<dbReference type="PANTHER" id="PTHR24421">
    <property type="entry name" value="NITRATE/NITRITE SENSOR PROTEIN NARX-RELATED"/>
    <property type="match status" value="1"/>
</dbReference>
<dbReference type="Pfam" id="PF13675">
    <property type="entry name" value="PilJ"/>
    <property type="match status" value="1"/>
</dbReference>
<dbReference type="RefSeq" id="WP_160797211.1">
    <property type="nucleotide sequence ID" value="NZ_WSSB01000009.1"/>
</dbReference>
<dbReference type="GO" id="GO:0000155">
    <property type="term" value="F:phosphorelay sensor kinase activity"/>
    <property type="evidence" value="ECO:0007669"/>
    <property type="project" value="UniProtKB-UniRule"/>
</dbReference>
<dbReference type="EC" id="2.7.13.3" evidence="14"/>
<dbReference type="InterPro" id="IPR029016">
    <property type="entry name" value="GAF-like_dom_sf"/>
</dbReference>
<evidence type="ECO:0000256" key="10">
    <source>
        <dbReference type="ARBA" id="ARBA00022840"/>
    </source>
</evidence>
<evidence type="ECO:0000256" key="4">
    <source>
        <dbReference type="ARBA" id="ARBA00022519"/>
    </source>
</evidence>
<comment type="subcellular location">
    <subcellularLocation>
        <location evidence="2">Cell inner membrane</location>
        <topology evidence="2">Multi-pass membrane protein</topology>
    </subcellularLocation>
</comment>
<name>A0A845BQ73_9NEIS</name>
<dbReference type="Gene3D" id="6.10.340.10">
    <property type="match status" value="1"/>
</dbReference>
<dbReference type="CDD" id="cd16917">
    <property type="entry name" value="HATPase_UhpB-NarQ-NarX-like"/>
    <property type="match status" value="1"/>
</dbReference>
<keyword evidence="9 14" id="KW-0418">Kinase</keyword>
<dbReference type="AlphaFoldDB" id="A0A845BQ73"/>
<keyword evidence="8 14" id="KW-0547">Nucleotide-binding</keyword>
<dbReference type="SUPFAM" id="SSF158472">
    <property type="entry name" value="HAMP domain-like"/>
    <property type="match status" value="1"/>
</dbReference>
<keyword evidence="5" id="KW-0597">Phosphoprotein</keyword>
<dbReference type="InterPro" id="IPR003018">
    <property type="entry name" value="GAF"/>
</dbReference>
<dbReference type="Gene3D" id="3.30.450.40">
    <property type="match status" value="1"/>
</dbReference>
<dbReference type="PIRSF" id="PIRSF003167">
    <property type="entry name" value="STHK_NarX/NarQ"/>
    <property type="match status" value="1"/>
</dbReference>
<dbReference type="Pfam" id="PF07730">
    <property type="entry name" value="HisKA_3"/>
    <property type="match status" value="1"/>
</dbReference>
<evidence type="ECO:0000256" key="7">
    <source>
        <dbReference type="ARBA" id="ARBA00022692"/>
    </source>
</evidence>
<keyword evidence="19" id="KW-1185">Reference proteome</keyword>
<keyword evidence="12 14" id="KW-0902">Two-component regulatory system</keyword>
<organism evidence="18 19">
    <name type="scientific">Craterilacuibacter sinensis</name>
    <dbReference type="NCBI Taxonomy" id="2686017"/>
    <lineage>
        <taxon>Bacteria</taxon>
        <taxon>Pseudomonadati</taxon>
        <taxon>Pseudomonadota</taxon>
        <taxon>Betaproteobacteria</taxon>
        <taxon>Neisseriales</taxon>
        <taxon>Neisseriaceae</taxon>
        <taxon>Craterilacuibacter</taxon>
    </lineage>
</organism>
<dbReference type="InterPro" id="IPR011712">
    <property type="entry name" value="Sig_transdc_His_kin_sub3_dim/P"/>
</dbReference>
<evidence type="ECO:0000313" key="19">
    <source>
        <dbReference type="Proteomes" id="UP000467214"/>
    </source>
</evidence>
<dbReference type="SMART" id="SM00065">
    <property type="entry name" value="GAF"/>
    <property type="match status" value="1"/>
</dbReference>
<accession>A0A845BQ73</accession>
<keyword evidence="4 14" id="KW-0997">Cell inner membrane</keyword>
<keyword evidence="3 14" id="KW-1003">Cell membrane</keyword>
<dbReference type="Proteomes" id="UP000467214">
    <property type="component" value="Unassembled WGS sequence"/>
</dbReference>
<evidence type="ECO:0000256" key="8">
    <source>
        <dbReference type="ARBA" id="ARBA00022741"/>
    </source>
</evidence>
<dbReference type="PROSITE" id="PS50885">
    <property type="entry name" value="HAMP"/>
    <property type="match status" value="1"/>
</dbReference>
<dbReference type="SUPFAM" id="SSF55781">
    <property type="entry name" value="GAF domain-like"/>
    <property type="match status" value="1"/>
</dbReference>
<dbReference type="GO" id="GO:0005524">
    <property type="term" value="F:ATP binding"/>
    <property type="evidence" value="ECO:0007669"/>
    <property type="project" value="UniProtKB-UniRule"/>
</dbReference>
<dbReference type="GO" id="GO:0046983">
    <property type="term" value="F:protein dimerization activity"/>
    <property type="evidence" value="ECO:0007669"/>
    <property type="project" value="UniProtKB-UniRule"/>
</dbReference>
<comment type="caution">
    <text evidence="18">The sequence shown here is derived from an EMBL/GenBank/DDBJ whole genome shotgun (WGS) entry which is preliminary data.</text>
</comment>
<comment type="catalytic activity">
    <reaction evidence="1 14">
        <text>ATP + protein L-histidine = ADP + protein N-phospho-L-histidine.</text>
        <dbReference type="EC" id="2.7.13.3"/>
    </reaction>
</comment>
<evidence type="ECO:0000256" key="12">
    <source>
        <dbReference type="ARBA" id="ARBA00023012"/>
    </source>
</evidence>
<evidence type="ECO:0000256" key="13">
    <source>
        <dbReference type="ARBA" id="ARBA00023136"/>
    </source>
</evidence>
<keyword evidence="13 14" id="KW-0472">Membrane</keyword>
<sequence length="646" mass="70676">MTTPDPGFTASPPALSQRLSTRIVASAIAALLLIMAMILGTLWLSWQLEGAAAAINDAGSLRMRATKVAVELQKPAPNLTVHQSRVNAELALQDLTLAQLVSGNPARPLFLPSESLVQEQMAQVVHYWQTVLKPAAATSLQTGSSQPYLQALPEFIRHANQLVLLVEQNNERQNDWLRLSQGVLALVACAGTLAMIYLLYLWIILPVLRLQQGLQKMARHEFGVRLPIESRDELGILAGGFNQMADELEGLYRDLEARVQDKTAQLAAQNRELSALYEIEAFLNQPGDIETLCRGFLQRVMPLLDAEGGSLRVLDGHSGKLHLTVSEGLADALAAEENCTRLHDCLCGEASQSGMVLVHDFRQRPRAEGYRCSKEGFAALAAFQIIAPDQVLGTFALHFHAPRDIGSADSQLLRTLGQRLGVALLNRRLSAKARQLAVVEERSLVAQGLHDSIAQGLNFLNLQVQMLDLAAKADDMAEVREIVPLLKTGVEESYQDVRELLLNFRSKLGPGELMSGIEDTVARFRRQCDAEVVLDVQEQGGAPLPPEQQLQVLFILQEALSNVRKHACASKVEIMMRNGADFVLQLTDNGDGYDPAEVVSRAEGHIGLHIMQERARRLNASLTLSSVQGEGCSLLLKLSQAVRQAA</sequence>
<gene>
    <name evidence="18" type="ORF">GQF02_11235</name>
</gene>
<keyword evidence="15" id="KW-0175">Coiled coil</keyword>
<feature type="coiled-coil region" evidence="15">
    <location>
        <begin position="245"/>
        <end position="272"/>
    </location>
</feature>
<evidence type="ECO:0000256" key="11">
    <source>
        <dbReference type="ARBA" id="ARBA00022989"/>
    </source>
</evidence>
<evidence type="ECO:0000313" key="18">
    <source>
        <dbReference type="EMBL" id="MXR37550.1"/>
    </source>
</evidence>
<evidence type="ECO:0000256" key="9">
    <source>
        <dbReference type="ARBA" id="ARBA00022777"/>
    </source>
</evidence>
<reference evidence="18 19" key="1">
    <citation type="submission" date="2019-12" db="EMBL/GenBank/DDBJ databases">
        <title>Neisseriaceae gen. nov. sp. Genome sequencing and assembly.</title>
        <authorList>
            <person name="Liu Z."/>
            <person name="Li A."/>
        </authorList>
    </citation>
    <scope>NUCLEOTIDE SEQUENCE [LARGE SCALE GENOMIC DNA]</scope>
    <source>
        <strain evidence="18 19">B2N2-7</strain>
    </source>
</reference>
<feature type="transmembrane region" description="Helical" evidence="16">
    <location>
        <begin position="182"/>
        <end position="205"/>
    </location>
</feature>
<dbReference type="Gene3D" id="3.30.565.10">
    <property type="entry name" value="Histidine kinase-like ATPase, C-terminal domain"/>
    <property type="match status" value="1"/>
</dbReference>